<dbReference type="EMBL" id="CP091196">
    <property type="protein sequence ID" value="UQS26627.1"/>
    <property type="molecule type" value="Genomic_DNA"/>
</dbReference>
<dbReference type="Proteomes" id="UP000830158">
    <property type="component" value="Chromosome"/>
</dbReference>
<keyword evidence="2" id="KW-1185">Reference proteome</keyword>
<accession>A0ABY4P2Y1</accession>
<protein>
    <recommendedName>
        <fullName evidence="3">DUF5753 domain-containing protein</fullName>
    </recommendedName>
</protein>
<evidence type="ECO:0008006" key="3">
    <source>
        <dbReference type="Google" id="ProtNLM"/>
    </source>
</evidence>
<name>A0ABY4P2Y1_9PSEU</name>
<proteinExistence type="predicted"/>
<sequence length="83" mass="9287">MMEQVEALWPPMILLEMPEGPGKEIPYGLFNLVTPAVRSQGEIARRLSREDWTSVLDDLLQASPAAYHALVTELDVLDRAAPR</sequence>
<evidence type="ECO:0000313" key="1">
    <source>
        <dbReference type="EMBL" id="UQS26627.1"/>
    </source>
</evidence>
<reference evidence="1" key="1">
    <citation type="submission" date="2022-01" db="EMBL/GenBank/DDBJ databases">
        <title>PSI-footprinting approach for the identification of protein synthesis inhibitor producers.</title>
        <authorList>
            <person name="Handel F."/>
            <person name="Kulik A."/>
            <person name="Wex K.W."/>
            <person name="Berscheid A."/>
            <person name="Saur J.S."/>
            <person name="Winkler A."/>
            <person name="Wibberg D."/>
            <person name="Kalinowski J."/>
            <person name="Broetz-Oesterhelt H."/>
            <person name="Mast Y."/>
        </authorList>
    </citation>
    <scope>NUCLEOTIDE SEQUENCE</scope>
    <source>
        <strain evidence="1">KNN 49.3e</strain>
    </source>
</reference>
<evidence type="ECO:0000313" key="2">
    <source>
        <dbReference type="Proteomes" id="UP000830158"/>
    </source>
</evidence>
<organism evidence="1 2">
    <name type="scientific">Amycolatopsis thermalba</name>
    <dbReference type="NCBI Taxonomy" id="944492"/>
    <lineage>
        <taxon>Bacteria</taxon>
        <taxon>Bacillati</taxon>
        <taxon>Actinomycetota</taxon>
        <taxon>Actinomycetes</taxon>
        <taxon>Pseudonocardiales</taxon>
        <taxon>Pseudonocardiaceae</taxon>
        <taxon>Amycolatopsis</taxon>
    </lineage>
</organism>
<gene>
    <name evidence="1" type="ORF">L1857_29395</name>
</gene>
<dbReference type="RefSeq" id="WP_162831218.1">
    <property type="nucleotide sequence ID" value="NZ_CP091196.1"/>
</dbReference>